<name>A0ABP0ZDJ1_9ASCO</name>
<dbReference type="InterPro" id="IPR024368">
    <property type="entry name" value="Ecl1/2/3"/>
</dbReference>
<evidence type="ECO:0000313" key="2">
    <source>
        <dbReference type="EMBL" id="CAK9435456.1"/>
    </source>
</evidence>
<proteinExistence type="predicted"/>
<evidence type="ECO:0000256" key="1">
    <source>
        <dbReference type="SAM" id="MobiDB-lite"/>
    </source>
</evidence>
<feature type="region of interest" description="Disordered" evidence="1">
    <location>
        <begin position="51"/>
        <end position="81"/>
    </location>
</feature>
<organism evidence="2 3">
    <name type="scientific">Lodderomyces beijingensis</name>
    <dbReference type="NCBI Taxonomy" id="1775926"/>
    <lineage>
        <taxon>Eukaryota</taxon>
        <taxon>Fungi</taxon>
        <taxon>Dikarya</taxon>
        <taxon>Ascomycota</taxon>
        <taxon>Saccharomycotina</taxon>
        <taxon>Pichiomycetes</taxon>
        <taxon>Debaryomycetaceae</taxon>
        <taxon>Candida/Lodderomyces clade</taxon>
        <taxon>Lodderomyces</taxon>
    </lineage>
</organism>
<dbReference type="RefSeq" id="XP_066827121.1">
    <property type="nucleotide sequence ID" value="XM_066971761.1"/>
</dbReference>
<accession>A0ABP0ZDJ1</accession>
<dbReference type="GeneID" id="92205379"/>
<evidence type="ECO:0000313" key="3">
    <source>
        <dbReference type="Proteomes" id="UP001497383"/>
    </source>
</evidence>
<dbReference type="Proteomes" id="UP001497383">
    <property type="component" value="Chromosome 1"/>
</dbReference>
<dbReference type="EMBL" id="OZ022405">
    <property type="protein sequence ID" value="CAK9435456.1"/>
    <property type="molecule type" value="Genomic_DNA"/>
</dbReference>
<gene>
    <name evidence="2" type="ORF">LODBEIA_P01830</name>
</gene>
<reference evidence="2 3" key="1">
    <citation type="submission" date="2024-03" db="EMBL/GenBank/DDBJ databases">
        <authorList>
            <person name="Brejova B."/>
        </authorList>
    </citation>
    <scope>NUCLEOTIDE SEQUENCE [LARGE SCALE GENOMIC DNA]</scope>
    <source>
        <strain evidence="2 3">CBS 14171</strain>
    </source>
</reference>
<protein>
    <submittedName>
        <fullName evidence="2">Uncharacterized protein</fullName>
    </submittedName>
</protein>
<sequence>MSDFAFNNYCIHCDKLCPSNSAYCSDECKIIEYQTSLGSLESRNSTSSSSSLSAAASASHSHHNASNTSTSSLSKPLQSTSDLSLDTSSELVSPLLTPALYLQQQQQLLQQQRRCHSHMDASPFSLQQAEVETTDDYYDLNYFDLNYSVRSNTNYTKETPSTSSNSKQRDLLNSTSHNYRKWLTTAL</sequence>
<dbReference type="Pfam" id="PF12855">
    <property type="entry name" value="Ecl1"/>
    <property type="match status" value="1"/>
</dbReference>
<keyword evidence="3" id="KW-1185">Reference proteome</keyword>